<sequence length="478" mass="54087">MATLFLIKTQDVGDQVLGSFDRVLKLESISDLIVRLYRDRLSNINSYEKSLSMVVYGNVPARGTREITLDTLELEELRELLQQQFPCFNLTVTSPADAADRAAEILSRQLGHDSRLSRMLNWMYSENTNQCSLKVYTMLEHLSEVRHPLQKPYSSLIAKEIDLRSLLELPEHNSEQHYWNQLSTWDFSALSLTTSELIWVSFLILDRLSTEAHIRISSSDLFLLLLNLEASYHQGNKFHNFRHAVDVMQATWQLCCCLSSYIKSSQDVLLLCIAAIGHDIGHPGTNNALLCEHHSPIAEIYGGCSVLENFHGEVFISLLQTHWPLVASSQRLAISDAILATDMALHSQYLDKLESAPVTCSTLMSLIIKAADISNVTRPLEISTQWAVLITCEFDECTLLEKRLKEGDKFTGTSESDVNIPSTLNSILEKYPSIPKGQLFFINTFAQNLFAGLSDKFEELKFLNENVQSNKKFWLGKC</sequence>
<dbReference type="PROSITE" id="PS51845">
    <property type="entry name" value="PDEASE_I_2"/>
    <property type="match status" value="1"/>
</dbReference>
<comment type="cofactor">
    <cofactor evidence="6">
        <name>a divalent metal cation</name>
        <dbReference type="ChEBI" id="CHEBI:60240"/>
    </cofactor>
    <text evidence="6">Binds 2 divalent metal cations per subunit. Site 1 may preferentially bind zinc ions, while site 2 has a preference for magnesium and/or manganese ions.</text>
</comment>
<feature type="active site" description="Proton donor" evidence="3">
    <location>
        <position position="239"/>
    </location>
</feature>
<evidence type="ECO:0000259" key="7">
    <source>
        <dbReference type="PROSITE" id="PS51845"/>
    </source>
</evidence>
<dbReference type="PROSITE" id="PS00126">
    <property type="entry name" value="PDEASE_I_1"/>
    <property type="match status" value="1"/>
</dbReference>
<dbReference type="Pfam" id="PF00233">
    <property type="entry name" value="PDEase_I"/>
    <property type="match status" value="1"/>
</dbReference>
<dbReference type="InterPro" id="IPR036971">
    <property type="entry name" value="PDEase_catalytic_dom_sf"/>
</dbReference>
<evidence type="ECO:0000313" key="8">
    <source>
        <dbReference type="EMBL" id="SCW01426.1"/>
    </source>
</evidence>
<feature type="binding site" evidence="4">
    <location>
        <position position="438"/>
    </location>
    <ligand>
        <name>AMP</name>
        <dbReference type="ChEBI" id="CHEBI:456215"/>
    </ligand>
</feature>
<feature type="binding site" evidence="4">
    <location>
        <begin position="239"/>
        <end position="243"/>
    </location>
    <ligand>
        <name>AMP</name>
        <dbReference type="ChEBI" id="CHEBI:456215"/>
    </ligand>
</feature>
<dbReference type="Gene3D" id="1.10.1300.10">
    <property type="entry name" value="3'5'-cyclic nucleotide phosphodiesterase, catalytic domain"/>
    <property type="match status" value="1"/>
</dbReference>
<dbReference type="STRING" id="4955.A0A1G4MC70"/>
<dbReference type="InterPro" id="IPR003607">
    <property type="entry name" value="HD/PDEase_dom"/>
</dbReference>
<dbReference type="SMART" id="SM00471">
    <property type="entry name" value="HDc"/>
    <property type="match status" value="1"/>
</dbReference>
<feature type="binding site" evidence="5">
    <location>
        <position position="243"/>
    </location>
    <ligand>
        <name>Zn(2+)</name>
        <dbReference type="ChEBI" id="CHEBI:29105"/>
        <label>1</label>
    </ligand>
</feature>
<dbReference type="PRINTS" id="PR00387">
    <property type="entry name" value="PDIESTERASE1"/>
</dbReference>
<dbReference type="OrthoDB" id="546632at2759"/>
<feature type="binding site" evidence="5">
    <location>
        <position position="372"/>
    </location>
    <ligand>
        <name>Zn(2+)</name>
        <dbReference type="ChEBI" id="CHEBI:29105"/>
        <label>1</label>
    </ligand>
</feature>
<evidence type="ECO:0000256" key="3">
    <source>
        <dbReference type="PIRSR" id="PIRSR623088-1"/>
    </source>
</evidence>
<dbReference type="Proteomes" id="UP000190831">
    <property type="component" value="Chromosome D"/>
</dbReference>
<evidence type="ECO:0000313" key="9">
    <source>
        <dbReference type="Proteomes" id="UP000190831"/>
    </source>
</evidence>
<dbReference type="PANTHER" id="PTHR11347">
    <property type="entry name" value="CYCLIC NUCLEOTIDE PHOSPHODIESTERASE"/>
    <property type="match status" value="1"/>
</dbReference>
<evidence type="ECO:0000256" key="6">
    <source>
        <dbReference type="RuleBase" id="RU363067"/>
    </source>
</evidence>
<dbReference type="GO" id="GO:0004114">
    <property type="term" value="F:3',5'-cyclic-nucleotide phosphodiesterase activity"/>
    <property type="evidence" value="ECO:0007669"/>
    <property type="project" value="InterPro"/>
</dbReference>
<feature type="binding site" evidence="5">
    <location>
        <position position="279"/>
    </location>
    <ligand>
        <name>Zn(2+)</name>
        <dbReference type="ChEBI" id="CHEBI:29105"/>
        <label>1</label>
    </ligand>
</feature>
<dbReference type="OMA" id="KFHNFRH"/>
<dbReference type="InterPro" id="IPR002073">
    <property type="entry name" value="PDEase_catalytic_dom"/>
</dbReference>
<evidence type="ECO:0000256" key="4">
    <source>
        <dbReference type="PIRSR" id="PIRSR623088-2"/>
    </source>
</evidence>
<comment type="similarity">
    <text evidence="6">Belongs to the cyclic nucleotide phosphodiesterase family.</text>
</comment>
<protein>
    <recommendedName>
        <fullName evidence="6">Phosphodiesterase</fullName>
        <ecNumber evidence="6">3.1.4.-</ecNumber>
    </recommendedName>
</protein>
<name>A0A1G4MC70_LACFM</name>
<feature type="binding site" evidence="5">
    <location>
        <position position="279"/>
    </location>
    <ligand>
        <name>Zn(2+)</name>
        <dbReference type="ChEBI" id="CHEBI:29105"/>
        <label>2</label>
    </ligand>
</feature>
<dbReference type="InterPro" id="IPR023174">
    <property type="entry name" value="PDEase_CS"/>
</dbReference>
<organism evidence="8 9">
    <name type="scientific">Lachancea fermentati</name>
    <name type="common">Zygosaccharomyces fermentati</name>
    <dbReference type="NCBI Taxonomy" id="4955"/>
    <lineage>
        <taxon>Eukaryota</taxon>
        <taxon>Fungi</taxon>
        <taxon>Dikarya</taxon>
        <taxon>Ascomycota</taxon>
        <taxon>Saccharomycotina</taxon>
        <taxon>Saccharomycetes</taxon>
        <taxon>Saccharomycetales</taxon>
        <taxon>Saccharomycetaceae</taxon>
        <taxon>Lachancea</taxon>
    </lineage>
</organism>
<dbReference type="SUPFAM" id="SSF109604">
    <property type="entry name" value="HD-domain/PDEase-like"/>
    <property type="match status" value="1"/>
</dbReference>
<feature type="domain" description="PDEase" evidence="7">
    <location>
        <begin position="149"/>
        <end position="478"/>
    </location>
</feature>
<feature type="binding site" evidence="4">
    <location>
        <position position="372"/>
    </location>
    <ligand>
        <name>AMP</name>
        <dbReference type="ChEBI" id="CHEBI:456215"/>
    </ligand>
</feature>
<accession>A0A1G4MC70</accession>
<dbReference type="EC" id="3.1.4.-" evidence="6"/>
<dbReference type="GO" id="GO:0007165">
    <property type="term" value="P:signal transduction"/>
    <property type="evidence" value="ECO:0007669"/>
    <property type="project" value="InterPro"/>
</dbReference>
<keyword evidence="2 6" id="KW-0378">Hydrolase</keyword>
<dbReference type="InterPro" id="IPR023088">
    <property type="entry name" value="PDEase"/>
</dbReference>
<evidence type="ECO:0000256" key="1">
    <source>
        <dbReference type="ARBA" id="ARBA00022723"/>
    </source>
</evidence>
<dbReference type="AlphaFoldDB" id="A0A1G4MC70"/>
<feature type="binding site" evidence="5">
    <location>
        <position position="278"/>
    </location>
    <ligand>
        <name>Zn(2+)</name>
        <dbReference type="ChEBI" id="CHEBI:29105"/>
        <label>1</label>
    </ligand>
</feature>
<proteinExistence type="inferred from homology"/>
<keyword evidence="1 5" id="KW-0479">Metal-binding</keyword>
<gene>
    <name evidence="8" type="ORF">LAFE_0D12310G</name>
</gene>
<keyword evidence="9" id="KW-1185">Reference proteome</keyword>
<dbReference type="GO" id="GO:0046872">
    <property type="term" value="F:metal ion binding"/>
    <property type="evidence" value="ECO:0007669"/>
    <property type="project" value="UniProtKB-KW"/>
</dbReference>
<feature type="binding site" evidence="4">
    <location>
        <position position="279"/>
    </location>
    <ligand>
        <name>AMP</name>
        <dbReference type="ChEBI" id="CHEBI:456215"/>
    </ligand>
</feature>
<evidence type="ECO:0000256" key="5">
    <source>
        <dbReference type="PIRSR" id="PIRSR623088-3"/>
    </source>
</evidence>
<dbReference type="CDD" id="cd00077">
    <property type="entry name" value="HDc"/>
    <property type="match status" value="1"/>
</dbReference>
<evidence type="ECO:0000256" key="2">
    <source>
        <dbReference type="ARBA" id="ARBA00022801"/>
    </source>
</evidence>
<dbReference type="EMBL" id="LT598492">
    <property type="protein sequence ID" value="SCW01426.1"/>
    <property type="molecule type" value="Genomic_DNA"/>
</dbReference>
<reference evidence="8 9" key="1">
    <citation type="submission" date="2016-03" db="EMBL/GenBank/DDBJ databases">
        <authorList>
            <person name="Devillers H."/>
        </authorList>
    </citation>
    <scope>NUCLEOTIDE SEQUENCE [LARGE SCALE GENOMIC DNA]</scope>
    <source>
        <strain evidence="8">CBS 6772</strain>
    </source>
</reference>